<dbReference type="AlphaFoldDB" id="A0A9Q0K9A4"/>
<reference evidence="1" key="1">
    <citation type="journal article" date="2023" name="Plant J.">
        <title>The genome of the king protea, Protea cynaroides.</title>
        <authorList>
            <person name="Chang J."/>
            <person name="Duong T.A."/>
            <person name="Schoeman C."/>
            <person name="Ma X."/>
            <person name="Roodt D."/>
            <person name="Barker N."/>
            <person name="Li Z."/>
            <person name="Van de Peer Y."/>
            <person name="Mizrachi E."/>
        </authorList>
    </citation>
    <scope>NUCLEOTIDE SEQUENCE</scope>
    <source>
        <tissue evidence="1">Young leaves</tissue>
    </source>
</reference>
<dbReference type="Proteomes" id="UP001141806">
    <property type="component" value="Unassembled WGS sequence"/>
</dbReference>
<evidence type="ECO:0000313" key="2">
    <source>
        <dbReference type="Proteomes" id="UP001141806"/>
    </source>
</evidence>
<keyword evidence="2" id="KW-1185">Reference proteome</keyword>
<evidence type="ECO:0000313" key="1">
    <source>
        <dbReference type="EMBL" id="KAJ4966234.1"/>
    </source>
</evidence>
<comment type="caution">
    <text evidence="1">The sequence shown here is derived from an EMBL/GenBank/DDBJ whole genome shotgun (WGS) entry which is preliminary data.</text>
</comment>
<protein>
    <submittedName>
        <fullName evidence="1">Uncharacterized protein</fullName>
    </submittedName>
</protein>
<proteinExistence type="predicted"/>
<gene>
    <name evidence="1" type="ORF">NE237_018083</name>
</gene>
<name>A0A9Q0K9A4_9MAGN</name>
<sequence length="114" mass="12194">MPHIMSATELPDLWGFYIHGQWYNLVGSTRTYRGTGHNELLSFFDFLSTKEDPGWWIWPGSSSQRTGSKLGGSGPLLNAEGTGLGDYGDGMLPSKQGACLGDSGALLIAEGARA</sequence>
<dbReference type="EMBL" id="JAMYWD010000007">
    <property type="protein sequence ID" value="KAJ4966234.1"/>
    <property type="molecule type" value="Genomic_DNA"/>
</dbReference>
<accession>A0A9Q0K9A4</accession>
<organism evidence="1 2">
    <name type="scientific">Protea cynaroides</name>
    <dbReference type="NCBI Taxonomy" id="273540"/>
    <lineage>
        <taxon>Eukaryota</taxon>
        <taxon>Viridiplantae</taxon>
        <taxon>Streptophyta</taxon>
        <taxon>Embryophyta</taxon>
        <taxon>Tracheophyta</taxon>
        <taxon>Spermatophyta</taxon>
        <taxon>Magnoliopsida</taxon>
        <taxon>Proteales</taxon>
        <taxon>Proteaceae</taxon>
        <taxon>Protea</taxon>
    </lineage>
</organism>